<sequence length="72" mass="8783">MAIDKDNNRASYLILKAEILAEIELFYLFPHQRRWETWFPELKQVLTKEFKIQEIDETRIDSNQVLIELEKM</sequence>
<comment type="caution">
    <text evidence="1">The sequence shown here is derived from an EMBL/GenBank/DDBJ whole genome shotgun (WGS) entry which is preliminary data.</text>
</comment>
<organism evidence="1 2">
    <name type="scientific">Glomus cerebriforme</name>
    <dbReference type="NCBI Taxonomy" id="658196"/>
    <lineage>
        <taxon>Eukaryota</taxon>
        <taxon>Fungi</taxon>
        <taxon>Fungi incertae sedis</taxon>
        <taxon>Mucoromycota</taxon>
        <taxon>Glomeromycotina</taxon>
        <taxon>Glomeromycetes</taxon>
        <taxon>Glomerales</taxon>
        <taxon>Glomeraceae</taxon>
        <taxon>Glomus</taxon>
    </lineage>
</organism>
<keyword evidence="2" id="KW-1185">Reference proteome</keyword>
<dbReference type="AlphaFoldDB" id="A0A397TKW7"/>
<accession>A0A397TKW7</accession>
<evidence type="ECO:0000313" key="1">
    <source>
        <dbReference type="EMBL" id="RIA98029.1"/>
    </source>
</evidence>
<gene>
    <name evidence="1" type="ORF">C1645_813242</name>
</gene>
<dbReference type="OrthoDB" id="2352140at2759"/>
<protein>
    <submittedName>
        <fullName evidence="1">Uncharacterized protein</fullName>
    </submittedName>
</protein>
<evidence type="ECO:0000313" key="2">
    <source>
        <dbReference type="Proteomes" id="UP000265703"/>
    </source>
</evidence>
<name>A0A397TKW7_9GLOM</name>
<dbReference type="EMBL" id="QKYT01000021">
    <property type="protein sequence ID" value="RIA98029.1"/>
    <property type="molecule type" value="Genomic_DNA"/>
</dbReference>
<reference evidence="1 2" key="1">
    <citation type="submission" date="2018-06" db="EMBL/GenBank/DDBJ databases">
        <title>Comparative genomics reveals the genomic features of Rhizophagus irregularis, R. cerebriforme, R. diaphanum and Gigaspora rosea, and their symbiotic lifestyle signature.</title>
        <authorList>
            <person name="Morin E."/>
            <person name="San Clemente H."/>
            <person name="Chen E.C.H."/>
            <person name="De La Providencia I."/>
            <person name="Hainaut M."/>
            <person name="Kuo A."/>
            <person name="Kohler A."/>
            <person name="Murat C."/>
            <person name="Tang N."/>
            <person name="Roy S."/>
            <person name="Loubradou J."/>
            <person name="Henrissat B."/>
            <person name="Grigoriev I.V."/>
            <person name="Corradi N."/>
            <person name="Roux C."/>
            <person name="Martin F.M."/>
        </authorList>
    </citation>
    <scope>NUCLEOTIDE SEQUENCE [LARGE SCALE GENOMIC DNA]</scope>
    <source>
        <strain evidence="1 2">DAOM 227022</strain>
    </source>
</reference>
<dbReference type="Proteomes" id="UP000265703">
    <property type="component" value="Unassembled WGS sequence"/>
</dbReference>
<proteinExistence type="predicted"/>